<dbReference type="GeneID" id="9831910"/>
<dbReference type="GO" id="GO:0016787">
    <property type="term" value="F:hydrolase activity"/>
    <property type="evidence" value="ECO:0007669"/>
    <property type="project" value="UniProtKB-KW"/>
</dbReference>
<feature type="domain" description="Helicase C-terminal" evidence="4">
    <location>
        <begin position="601"/>
        <end position="754"/>
    </location>
</feature>
<comment type="caution">
    <text evidence="5">The sequence shown here is derived from an EMBL/GenBank/DDBJ whole genome shotgun (WGS) entry which is preliminary data.</text>
</comment>
<dbReference type="KEGG" id="ota:OT_ostta09g03530"/>
<dbReference type="GO" id="GO:0000724">
    <property type="term" value="P:double-strand break repair via homologous recombination"/>
    <property type="evidence" value="ECO:0007669"/>
    <property type="project" value="TreeGrafter"/>
</dbReference>
<dbReference type="GO" id="GO:0005634">
    <property type="term" value="C:nucleus"/>
    <property type="evidence" value="ECO:0007669"/>
    <property type="project" value="TreeGrafter"/>
</dbReference>
<feature type="domain" description="Helicase ATP-binding" evidence="3">
    <location>
        <begin position="285"/>
        <end position="462"/>
    </location>
</feature>
<keyword evidence="1" id="KW-0378">Hydrolase</keyword>
<evidence type="ECO:0000256" key="1">
    <source>
        <dbReference type="ARBA" id="ARBA00022801"/>
    </source>
</evidence>
<dbReference type="EMBL" id="CAID01000009">
    <property type="protein sequence ID" value="CEF99165.1"/>
    <property type="molecule type" value="Genomic_DNA"/>
</dbReference>
<dbReference type="PROSITE" id="PS51192">
    <property type="entry name" value="HELICASE_ATP_BIND_1"/>
    <property type="match status" value="1"/>
</dbReference>
<evidence type="ECO:0000313" key="6">
    <source>
        <dbReference type="Proteomes" id="UP000009170"/>
    </source>
</evidence>
<dbReference type="OrthoDB" id="413460at2759"/>
<organism evidence="5 6">
    <name type="scientific">Ostreococcus tauri</name>
    <name type="common">Marine green alga</name>
    <dbReference type="NCBI Taxonomy" id="70448"/>
    <lineage>
        <taxon>Eukaryota</taxon>
        <taxon>Viridiplantae</taxon>
        <taxon>Chlorophyta</taxon>
        <taxon>Mamiellophyceae</taxon>
        <taxon>Mamiellales</taxon>
        <taxon>Bathycoccaceae</taxon>
        <taxon>Ostreococcus</taxon>
    </lineage>
</organism>
<evidence type="ECO:0000256" key="2">
    <source>
        <dbReference type="SAM" id="MobiDB-lite"/>
    </source>
</evidence>
<dbReference type="Proteomes" id="UP000009170">
    <property type="component" value="Unassembled WGS sequence"/>
</dbReference>
<dbReference type="RefSeq" id="XP_022839681.1">
    <property type="nucleotide sequence ID" value="XM_022983413.1"/>
</dbReference>
<feature type="compositionally biased region" description="Low complexity" evidence="2">
    <location>
        <begin position="7"/>
        <end position="25"/>
    </location>
</feature>
<keyword evidence="6" id="KW-1185">Reference proteome</keyword>
<protein>
    <submittedName>
        <fullName evidence="5">SNF2-related</fullName>
    </submittedName>
</protein>
<gene>
    <name evidence="5" type="ORF">OT_ostta09g03530</name>
</gene>
<dbReference type="InterPro" id="IPR014001">
    <property type="entry name" value="Helicase_ATP-bd"/>
</dbReference>
<dbReference type="InterPro" id="IPR001650">
    <property type="entry name" value="Helicase_C-like"/>
</dbReference>
<dbReference type="GO" id="GO:0007131">
    <property type="term" value="P:reciprocal meiotic recombination"/>
    <property type="evidence" value="ECO:0007669"/>
    <property type="project" value="TreeGrafter"/>
</dbReference>
<dbReference type="PANTHER" id="PTHR45629">
    <property type="entry name" value="SNF2/RAD54 FAMILY MEMBER"/>
    <property type="match status" value="1"/>
</dbReference>
<dbReference type="SUPFAM" id="SSF52540">
    <property type="entry name" value="P-loop containing nucleoside triphosphate hydrolases"/>
    <property type="match status" value="2"/>
</dbReference>
<dbReference type="PROSITE" id="PS51194">
    <property type="entry name" value="HELICASE_CTER"/>
    <property type="match status" value="1"/>
</dbReference>
<feature type="region of interest" description="Disordered" evidence="2">
    <location>
        <begin position="1"/>
        <end position="77"/>
    </location>
</feature>
<dbReference type="SMART" id="SM00487">
    <property type="entry name" value="DEXDc"/>
    <property type="match status" value="1"/>
</dbReference>
<sequence length="850" mass="91536">MDADARATSATSAPATTTTTTTTTAMDGNRAPARIGASRDARAPFRAPCRATATTATTATPRTTSAAGAVKRARGGADGDARCPARRCFTALYSKRKAGGGGKRRSSKKFADGVVISSGDGTAEVLDVQGKRIARGRGGTIVEGTTTELGAYEVEIGEEIPEADVASGVVFSRGGTAAVAPREERVEVVSGVKLGGFVAPVRGGGATSSGAKPAAPMRTVEEPLHSDVAENALVLSTRETNFYRRDVRTACPVVCDPFIAKFLRPHQRDGLKFMFECVMGLRASAHTNKAHTGCLLAHEMGLGKTLQVIALVWTLLKQSPFKRGCPTCRRVVICVPASLVGNWAAEFKKWLGPERIDPKVVEGGDKDAQKSFEEFALSSQRRYNVLITSYETLTAKSEALARANIDLLVCDEAHRLKNASQTTKGAMALSSLKCHRRVLLTGTPVQNDLDELWGVMDFACPGLMGDLSSFKTIYATPIEKAGERGAKEDVVRIGNARRDEVSKLIGPFIHSRKADEINASLLPPKTEYVVFIRLTETQRALYVEQLKAKSMQAMLGRIGKTDDAISPLSAIQTLQKLCNAAALASEAHRDDPIETSSKLCVLRSMFRALPSDERIVIVSGFTTTLDLIALLCEGEKLKYDRLQGSTPPKDRTAIVRKFNTTGRILLLSTKAGGVGLNLVGANRLVLVDSSWNPAHDLQAQARIWREGQTKKCTIYRLLSTGTIEERMFQRQELKGSLARTLGFKSTSTASNGGGSSSTFTQAELRDLFSLVKDTKCDTADRIAAQPGDTPKHWCDDASLTTTDVLLLNVARDELITFVAELPSAESDTTIVCEDDDDEFSFDCPSESDGE</sequence>
<dbReference type="SMART" id="SM00490">
    <property type="entry name" value="HELICc"/>
    <property type="match status" value="1"/>
</dbReference>
<dbReference type="InterPro" id="IPR038718">
    <property type="entry name" value="SNF2-like_sf"/>
</dbReference>
<dbReference type="CDD" id="cd18793">
    <property type="entry name" value="SF2_C_SNF"/>
    <property type="match status" value="1"/>
</dbReference>
<dbReference type="Pfam" id="PF00176">
    <property type="entry name" value="SNF2-rel_dom"/>
    <property type="match status" value="1"/>
</dbReference>
<accession>A0A090M4K2</accession>
<reference evidence="6" key="1">
    <citation type="journal article" date="2006" name="Proc. Natl. Acad. Sci. U.S.A.">
        <title>Genome analysis of the smallest free-living eukaryote Ostreococcus tauri unveils many unique features.</title>
        <authorList>
            <person name="Derelle E."/>
            <person name="Ferraz C."/>
            <person name="Rombauts S."/>
            <person name="Rouze P."/>
            <person name="Worden A.Z."/>
            <person name="Robbens S."/>
            <person name="Partensky F."/>
            <person name="Degroeve S."/>
            <person name="Echeynie S."/>
            <person name="Cooke R."/>
            <person name="Saeys Y."/>
            <person name="Wuyts J."/>
            <person name="Jabbari K."/>
            <person name="Bowler C."/>
            <person name="Panaud O."/>
            <person name="Piegu B."/>
            <person name="Ball S.G."/>
            <person name="Ral J.-P."/>
            <person name="Bouget F.-Y."/>
            <person name="Piganeau G."/>
            <person name="De Baets B."/>
            <person name="Picard A."/>
            <person name="Delseny M."/>
            <person name="Demaille J."/>
            <person name="Van de Peer Y."/>
            <person name="Moreau H."/>
        </authorList>
    </citation>
    <scope>NUCLEOTIDE SEQUENCE [LARGE SCALE GENOMIC DNA]</scope>
    <source>
        <strain evidence="6">OTTH 0595 / CCAP 157/2 / RCC745</strain>
    </source>
</reference>
<dbReference type="GO" id="GO:0015616">
    <property type="term" value="F:DNA translocase activity"/>
    <property type="evidence" value="ECO:0007669"/>
    <property type="project" value="TreeGrafter"/>
</dbReference>
<dbReference type="InterPro" id="IPR027417">
    <property type="entry name" value="P-loop_NTPase"/>
</dbReference>
<name>A0A090M4K2_OSTTA</name>
<dbReference type="InterPro" id="IPR000330">
    <property type="entry name" value="SNF2_N"/>
</dbReference>
<evidence type="ECO:0000259" key="4">
    <source>
        <dbReference type="PROSITE" id="PS51194"/>
    </source>
</evidence>
<dbReference type="InterPro" id="IPR050496">
    <property type="entry name" value="SNF2_RAD54_helicase_repair"/>
</dbReference>
<reference evidence="5 6" key="2">
    <citation type="journal article" date="2014" name="BMC Genomics">
        <title>An improved genome of the model marine alga Ostreococcus tauri unfolds by assessing Illumina de novo assemblies.</title>
        <authorList>
            <person name="Blanc-Mathieu R."/>
            <person name="Verhelst B."/>
            <person name="Derelle E."/>
            <person name="Rombauts S."/>
            <person name="Bouget F.Y."/>
            <person name="Carre I."/>
            <person name="Chateau A."/>
            <person name="Eyre-Walker A."/>
            <person name="Grimsley N."/>
            <person name="Moreau H."/>
            <person name="Piegu B."/>
            <person name="Rivals E."/>
            <person name="Schackwitz W."/>
            <person name="Van de Peer Y."/>
            <person name="Piganeau G."/>
        </authorList>
    </citation>
    <scope>NUCLEOTIDE SEQUENCE [LARGE SCALE GENOMIC DNA]</scope>
    <source>
        <strain evidence="6">OTTH 0595 / CCAP 157/2 / RCC745</strain>
    </source>
</reference>
<dbReference type="PANTHER" id="PTHR45629:SF7">
    <property type="entry name" value="DNA EXCISION REPAIR PROTEIN ERCC-6-RELATED"/>
    <property type="match status" value="1"/>
</dbReference>
<dbReference type="InParanoid" id="A0A090M4K2"/>
<feature type="compositionally biased region" description="Low complexity" evidence="2">
    <location>
        <begin position="44"/>
        <end position="70"/>
    </location>
</feature>
<dbReference type="Gene3D" id="3.40.50.300">
    <property type="entry name" value="P-loop containing nucleotide triphosphate hydrolases"/>
    <property type="match status" value="1"/>
</dbReference>
<dbReference type="InterPro" id="IPR049730">
    <property type="entry name" value="SNF2/RAD54-like_C"/>
</dbReference>
<dbReference type="GO" id="GO:0005524">
    <property type="term" value="F:ATP binding"/>
    <property type="evidence" value="ECO:0007669"/>
    <property type="project" value="InterPro"/>
</dbReference>
<dbReference type="CDD" id="cd18004">
    <property type="entry name" value="DEXHc_RAD54"/>
    <property type="match status" value="1"/>
</dbReference>
<dbReference type="Gene3D" id="1.20.120.850">
    <property type="entry name" value="SWI2/SNF2 ATPases, N-terminal domain"/>
    <property type="match status" value="1"/>
</dbReference>
<evidence type="ECO:0000259" key="3">
    <source>
        <dbReference type="PROSITE" id="PS51192"/>
    </source>
</evidence>
<dbReference type="AlphaFoldDB" id="A0A090M4K2"/>
<dbReference type="STRING" id="70448.A0A090M4K2"/>
<dbReference type="Gene3D" id="3.40.50.10810">
    <property type="entry name" value="Tandem AAA-ATPase domain"/>
    <property type="match status" value="1"/>
</dbReference>
<proteinExistence type="predicted"/>
<dbReference type="Pfam" id="PF00271">
    <property type="entry name" value="Helicase_C"/>
    <property type="match status" value="1"/>
</dbReference>
<evidence type="ECO:0000313" key="5">
    <source>
        <dbReference type="EMBL" id="CEF99165.1"/>
    </source>
</evidence>